<dbReference type="AlphaFoldDB" id="A0A512N7H7"/>
<protein>
    <submittedName>
        <fullName evidence="1">Uncharacterized protein</fullName>
    </submittedName>
</protein>
<proteinExistence type="predicted"/>
<keyword evidence="2" id="KW-1185">Reference proteome</keyword>
<reference evidence="1 2" key="1">
    <citation type="submission" date="2019-07" db="EMBL/GenBank/DDBJ databases">
        <title>Whole genome shotgun sequence of Reyranella soli NBRC 108950.</title>
        <authorList>
            <person name="Hosoyama A."/>
            <person name="Uohara A."/>
            <person name="Ohji S."/>
            <person name="Ichikawa N."/>
        </authorList>
    </citation>
    <scope>NUCLEOTIDE SEQUENCE [LARGE SCALE GENOMIC DNA]</scope>
    <source>
        <strain evidence="1 2">NBRC 108950</strain>
    </source>
</reference>
<evidence type="ECO:0000313" key="2">
    <source>
        <dbReference type="Proteomes" id="UP000321058"/>
    </source>
</evidence>
<gene>
    <name evidence="1" type="ORF">RSO01_21060</name>
</gene>
<sequence length="59" mass="6853">MMLGGRYIKRVDASGTVYEVMGRRNDAGSEPTWLLRATDGSRREEYVTDDALRQEWMRV</sequence>
<dbReference type="EMBL" id="BKAJ01000033">
    <property type="protein sequence ID" value="GEP54940.1"/>
    <property type="molecule type" value="Genomic_DNA"/>
</dbReference>
<dbReference type="Proteomes" id="UP000321058">
    <property type="component" value="Unassembled WGS sequence"/>
</dbReference>
<name>A0A512N7H7_9HYPH</name>
<accession>A0A512N7H7</accession>
<comment type="caution">
    <text evidence="1">The sequence shown here is derived from an EMBL/GenBank/DDBJ whole genome shotgun (WGS) entry which is preliminary data.</text>
</comment>
<evidence type="ECO:0000313" key="1">
    <source>
        <dbReference type="EMBL" id="GEP54940.1"/>
    </source>
</evidence>
<organism evidence="1 2">
    <name type="scientific">Reyranella soli</name>
    <dbReference type="NCBI Taxonomy" id="1230389"/>
    <lineage>
        <taxon>Bacteria</taxon>
        <taxon>Pseudomonadati</taxon>
        <taxon>Pseudomonadota</taxon>
        <taxon>Alphaproteobacteria</taxon>
        <taxon>Hyphomicrobiales</taxon>
        <taxon>Reyranellaceae</taxon>
        <taxon>Reyranella</taxon>
    </lineage>
</organism>